<proteinExistence type="predicted"/>
<organism evidence="1">
    <name type="scientific">marine sediment metagenome</name>
    <dbReference type="NCBI Taxonomy" id="412755"/>
    <lineage>
        <taxon>unclassified sequences</taxon>
        <taxon>metagenomes</taxon>
        <taxon>ecological metagenomes</taxon>
    </lineage>
</organism>
<accession>X1IFB7</accession>
<sequence length="71" mass="7987">AIGLGKLVFPKGASDPVYLYRIPGDPFNDSGEEEWDGKEGAHNKHYCYFTGEWDPSSKTRIDSSTKAEYWA</sequence>
<feature type="non-terminal residue" evidence="1">
    <location>
        <position position="1"/>
    </location>
</feature>
<reference evidence="1" key="1">
    <citation type="journal article" date="2014" name="Front. Microbiol.">
        <title>High frequency of phylogenetically diverse reductive dehalogenase-homologous genes in deep subseafloor sedimentary metagenomes.</title>
        <authorList>
            <person name="Kawai M."/>
            <person name="Futagami T."/>
            <person name="Toyoda A."/>
            <person name="Takaki Y."/>
            <person name="Nishi S."/>
            <person name="Hori S."/>
            <person name="Arai W."/>
            <person name="Tsubouchi T."/>
            <person name="Morono Y."/>
            <person name="Uchiyama I."/>
            <person name="Ito T."/>
            <person name="Fujiyama A."/>
            <person name="Inagaki F."/>
            <person name="Takami H."/>
        </authorList>
    </citation>
    <scope>NUCLEOTIDE SEQUENCE</scope>
    <source>
        <strain evidence="1">Expedition CK06-06</strain>
    </source>
</reference>
<dbReference type="AlphaFoldDB" id="X1IFB7"/>
<gene>
    <name evidence="1" type="ORF">S03H2_26949</name>
</gene>
<dbReference type="EMBL" id="BARU01015877">
    <property type="protein sequence ID" value="GAH56263.1"/>
    <property type="molecule type" value="Genomic_DNA"/>
</dbReference>
<evidence type="ECO:0000313" key="1">
    <source>
        <dbReference type="EMBL" id="GAH56263.1"/>
    </source>
</evidence>
<name>X1IFB7_9ZZZZ</name>
<comment type="caution">
    <text evidence="1">The sequence shown here is derived from an EMBL/GenBank/DDBJ whole genome shotgun (WGS) entry which is preliminary data.</text>
</comment>
<feature type="non-terminal residue" evidence="1">
    <location>
        <position position="71"/>
    </location>
</feature>
<protein>
    <submittedName>
        <fullName evidence="1">Uncharacterized protein</fullName>
    </submittedName>
</protein>